<dbReference type="GO" id="GO:0016251">
    <property type="term" value="F:RNA polymerase II general transcription initiation factor activity"/>
    <property type="evidence" value="ECO:0007669"/>
    <property type="project" value="TreeGrafter"/>
</dbReference>
<name>A0A5E8B1R8_9ASCO</name>
<dbReference type="InterPro" id="IPR006809">
    <property type="entry name" value="TAFII28_dom"/>
</dbReference>
<keyword evidence="3" id="KW-0805">Transcription regulation</keyword>
<protein>
    <recommendedName>
        <fullName evidence="8">TAFII28-like protein domain-containing protein</fullName>
    </recommendedName>
</protein>
<dbReference type="SUPFAM" id="SSF47113">
    <property type="entry name" value="Histone-fold"/>
    <property type="match status" value="1"/>
</dbReference>
<dbReference type="PANTHER" id="PTHR13218:SF8">
    <property type="entry name" value="TRANSCRIPTION INITIATION FACTOR TFIID SUBUNIT 11"/>
    <property type="match status" value="1"/>
</dbReference>
<evidence type="ECO:0000256" key="3">
    <source>
        <dbReference type="ARBA" id="ARBA00023015"/>
    </source>
</evidence>
<feature type="region of interest" description="Disordered" evidence="7">
    <location>
        <begin position="1"/>
        <end position="140"/>
    </location>
</feature>
<dbReference type="AlphaFoldDB" id="A0A5E8B1R8"/>
<organism evidence="9 10">
    <name type="scientific">Magnusiomyces paraingens</name>
    <dbReference type="NCBI Taxonomy" id="2606893"/>
    <lineage>
        <taxon>Eukaryota</taxon>
        <taxon>Fungi</taxon>
        <taxon>Dikarya</taxon>
        <taxon>Ascomycota</taxon>
        <taxon>Saccharomycotina</taxon>
        <taxon>Dipodascomycetes</taxon>
        <taxon>Dipodascales</taxon>
        <taxon>Dipodascaceae</taxon>
        <taxon>Magnusiomyces</taxon>
    </lineage>
</organism>
<dbReference type="Pfam" id="PF04719">
    <property type="entry name" value="TAFII28"/>
    <property type="match status" value="1"/>
</dbReference>
<feature type="compositionally biased region" description="Basic and acidic residues" evidence="7">
    <location>
        <begin position="224"/>
        <end position="250"/>
    </location>
</feature>
<keyword evidence="10" id="KW-1185">Reference proteome</keyword>
<evidence type="ECO:0000256" key="6">
    <source>
        <dbReference type="SAM" id="Coils"/>
    </source>
</evidence>
<dbReference type="Gene3D" id="1.10.20.10">
    <property type="entry name" value="Histone, subunit A"/>
    <property type="match status" value="1"/>
</dbReference>
<feature type="domain" description="TAFII28-like protein" evidence="8">
    <location>
        <begin position="148"/>
        <end position="220"/>
    </location>
</feature>
<evidence type="ECO:0000256" key="2">
    <source>
        <dbReference type="ARBA" id="ARBA00009788"/>
    </source>
</evidence>
<evidence type="ECO:0000313" key="10">
    <source>
        <dbReference type="Proteomes" id="UP000398389"/>
    </source>
</evidence>
<comment type="similarity">
    <text evidence="2">Belongs to the TAF11 family.</text>
</comment>
<evidence type="ECO:0000256" key="5">
    <source>
        <dbReference type="ARBA" id="ARBA00023242"/>
    </source>
</evidence>
<dbReference type="GO" id="GO:0005669">
    <property type="term" value="C:transcription factor TFIID complex"/>
    <property type="evidence" value="ECO:0007669"/>
    <property type="project" value="InterPro"/>
</dbReference>
<dbReference type="InterPro" id="IPR009072">
    <property type="entry name" value="Histone-fold"/>
</dbReference>
<keyword evidence="4" id="KW-0804">Transcription</keyword>
<dbReference type="GO" id="GO:0051123">
    <property type="term" value="P:RNA polymerase II preinitiation complex assembly"/>
    <property type="evidence" value="ECO:0007669"/>
    <property type="project" value="InterPro"/>
</dbReference>
<keyword evidence="5" id="KW-0539">Nucleus</keyword>
<gene>
    <name evidence="9" type="ORF">SAPINGB_P000650</name>
</gene>
<sequence>MPSGIPKKRKSDITPGFQFPPSKKQTTSTGSGPSSRKGSLAEGAFDDLGRSDDDENEYLDDDDADLKGIGGGGTLGSGGGSGHKKTGSTTGGTKKKGSTKKADAEEEEDDDDDDDDDYGASAAEAGGAGGGSTGPTDEERQAQERLRVLMSNFDDTQMSRYEAFRRANVSKNSVKKLANAVLGQSIPGPVAVALSGLSKVFVGELVEMAKDVQHQLNQKAYREMHQQVQRDLDKENGKTGDDTKTNKDKLPTGLATAIPVPGALTDPLLAFTSTTSTAATTTSTSSTTTTTAVNVTNVAPTAPLLAALDSASTFPFLPTGAGLDPLFVLPPDSATAAAVTTSSTITLSDDDPAAIAAAEAAKEKAAREAEEEEEAAVEMLDRQPLRAWHLREAWRLYRQEHGAVPQAHWRRQGGEGDGRMFR</sequence>
<dbReference type="Proteomes" id="UP000398389">
    <property type="component" value="Unassembled WGS sequence"/>
</dbReference>
<dbReference type="CDD" id="cd08048">
    <property type="entry name" value="HFD_TAF11"/>
    <property type="match status" value="1"/>
</dbReference>
<feature type="region of interest" description="Disordered" evidence="7">
    <location>
        <begin position="224"/>
        <end position="253"/>
    </location>
</feature>
<dbReference type="GO" id="GO:0046982">
    <property type="term" value="F:protein heterodimerization activity"/>
    <property type="evidence" value="ECO:0007669"/>
    <property type="project" value="InterPro"/>
</dbReference>
<dbReference type="InterPro" id="IPR045127">
    <property type="entry name" value="TAF11-like"/>
</dbReference>
<feature type="compositionally biased region" description="Acidic residues" evidence="7">
    <location>
        <begin position="104"/>
        <end position="118"/>
    </location>
</feature>
<dbReference type="EMBL" id="CABVLU010000001">
    <property type="protein sequence ID" value="VVT45138.1"/>
    <property type="molecule type" value="Genomic_DNA"/>
</dbReference>
<dbReference type="OrthoDB" id="28335at2759"/>
<dbReference type="PANTHER" id="PTHR13218">
    <property type="entry name" value="TRANSCRIPTION INITIATION FACTOR TFIID SUBUNIT 11-RELATED"/>
    <property type="match status" value="1"/>
</dbReference>
<dbReference type="GeneID" id="43579473"/>
<comment type="subcellular location">
    <subcellularLocation>
        <location evidence="1">Nucleus</location>
    </subcellularLocation>
</comment>
<dbReference type="RefSeq" id="XP_031851264.1">
    <property type="nucleotide sequence ID" value="XM_031995373.1"/>
</dbReference>
<evidence type="ECO:0000313" key="9">
    <source>
        <dbReference type="EMBL" id="VVT45138.1"/>
    </source>
</evidence>
<proteinExistence type="inferred from homology"/>
<accession>A0A5E8B1R8</accession>
<evidence type="ECO:0000256" key="7">
    <source>
        <dbReference type="SAM" id="MobiDB-lite"/>
    </source>
</evidence>
<feature type="compositionally biased region" description="Polar residues" evidence="7">
    <location>
        <begin position="23"/>
        <end position="37"/>
    </location>
</feature>
<feature type="compositionally biased region" description="Acidic residues" evidence="7">
    <location>
        <begin position="52"/>
        <end position="64"/>
    </location>
</feature>
<feature type="coiled-coil region" evidence="6">
    <location>
        <begin position="353"/>
        <end position="382"/>
    </location>
</feature>
<evidence type="ECO:0000256" key="4">
    <source>
        <dbReference type="ARBA" id="ARBA00023163"/>
    </source>
</evidence>
<feature type="compositionally biased region" description="Basic residues" evidence="7">
    <location>
        <begin position="1"/>
        <end position="10"/>
    </location>
</feature>
<feature type="compositionally biased region" description="Gly residues" evidence="7">
    <location>
        <begin position="68"/>
        <end position="81"/>
    </location>
</feature>
<keyword evidence="6" id="KW-0175">Coiled coil</keyword>
<reference evidence="9 10" key="1">
    <citation type="submission" date="2019-09" db="EMBL/GenBank/DDBJ databases">
        <authorList>
            <person name="Brejova B."/>
        </authorList>
    </citation>
    <scope>NUCLEOTIDE SEQUENCE [LARGE SCALE GENOMIC DNA]</scope>
</reference>
<evidence type="ECO:0000259" key="8">
    <source>
        <dbReference type="Pfam" id="PF04719"/>
    </source>
</evidence>
<evidence type="ECO:0000256" key="1">
    <source>
        <dbReference type="ARBA" id="ARBA00004123"/>
    </source>
</evidence>